<sequence length="152" mass="17463">MKQHEVIRTKAVKCSKAVNVNIPFFTNDYNNLDPNFENTNIASDSALNVDINSIDFLVDFDINELLASDDSIPDFHQIHQQVDENGDHHNIYGKCEINGFNLVDEVNQIHEYSKSVDEAGLDVDDFFQQASTERIMDLPSFKFSILFEFRRS</sequence>
<reference evidence="2" key="1">
    <citation type="submission" date="2013-09" db="EMBL/GenBank/DDBJ databases">
        <title>Corchorus olitorius genome sequencing.</title>
        <authorList>
            <person name="Alam M."/>
            <person name="Haque M.S."/>
            <person name="Islam M.S."/>
            <person name="Emdad E.M."/>
            <person name="Islam M.M."/>
            <person name="Ahmed B."/>
            <person name="Halim A."/>
            <person name="Hossen Q.M.M."/>
            <person name="Hossain M.Z."/>
            <person name="Ahmed R."/>
            <person name="Khan M.M."/>
            <person name="Islam R."/>
            <person name="Rashid M.M."/>
            <person name="Khan S.A."/>
            <person name="Rahman M.S."/>
            <person name="Alam M."/>
            <person name="Yahiya A.S."/>
            <person name="Khan M.S."/>
            <person name="Azam M.S."/>
            <person name="Haque T."/>
            <person name="Lashkar M.Z.H."/>
            <person name="Akhand A.I."/>
            <person name="Morshed G."/>
            <person name="Roy S."/>
            <person name="Uddin K.S."/>
            <person name="Rabeya T."/>
            <person name="Hossain A.S."/>
            <person name="Chowdhury A."/>
            <person name="Snigdha A.R."/>
            <person name="Mortoza M.S."/>
            <person name="Matin S.A."/>
            <person name="Hoque S.M.E."/>
            <person name="Islam M.K."/>
            <person name="Roy D.K."/>
            <person name="Haider R."/>
            <person name="Moosa M.M."/>
            <person name="Elias S.M."/>
            <person name="Hasan A.M."/>
            <person name="Jahan S."/>
            <person name="Shafiuddin M."/>
            <person name="Mahmood N."/>
            <person name="Shommy N.S."/>
        </authorList>
    </citation>
    <scope>NUCLEOTIDE SEQUENCE [LARGE SCALE GENOMIC DNA]</scope>
    <source>
        <strain evidence="2">cv. O-4</strain>
    </source>
</reference>
<organism evidence="1 2">
    <name type="scientific">Corchorus olitorius</name>
    <dbReference type="NCBI Taxonomy" id="93759"/>
    <lineage>
        <taxon>Eukaryota</taxon>
        <taxon>Viridiplantae</taxon>
        <taxon>Streptophyta</taxon>
        <taxon>Embryophyta</taxon>
        <taxon>Tracheophyta</taxon>
        <taxon>Spermatophyta</taxon>
        <taxon>Magnoliopsida</taxon>
        <taxon>eudicotyledons</taxon>
        <taxon>Gunneridae</taxon>
        <taxon>Pentapetalae</taxon>
        <taxon>rosids</taxon>
        <taxon>malvids</taxon>
        <taxon>Malvales</taxon>
        <taxon>Malvaceae</taxon>
        <taxon>Grewioideae</taxon>
        <taxon>Apeibeae</taxon>
        <taxon>Corchorus</taxon>
    </lineage>
</organism>
<dbReference type="AlphaFoldDB" id="A0A1R3JA91"/>
<protein>
    <submittedName>
        <fullName evidence="1">Transcription factor TT2</fullName>
    </submittedName>
</protein>
<gene>
    <name evidence="1" type="ORF">COLO4_18118</name>
</gene>
<dbReference type="OrthoDB" id="1780292at2759"/>
<name>A0A1R3JA91_9ROSI</name>
<accession>A0A1R3JA91</accession>
<keyword evidence="2" id="KW-1185">Reference proteome</keyword>
<proteinExistence type="predicted"/>
<dbReference type="Proteomes" id="UP000187203">
    <property type="component" value="Unassembled WGS sequence"/>
</dbReference>
<evidence type="ECO:0000313" key="2">
    <source>
        <dbReference type="Proteomes" id="UP000187203"/>
    </source>
</evidence>
<evidence type="ECO:0000313" key="1">
    <source>
        <dbReference type="EMBL" id="OMO91751.1"/>
    </source>
</evidence>
<dbReference type="EMBL" id="AWUE01016426">
    <property type="protein sequence ID" value="OMO91751.1"/>
    <property type="molecule type" value="Genomic_DNA"/>
</dbReference>
<comment type="caution">
    <text evidence="1">The sequence shown here is derived from an EMBL/GenBank/DDBJ whole genome shotgun (WGS) entry which is preliminary data.</text>
</comment>